<proteinExistence type="predicted"/>
<sequence length="593" mass="65507">MASDADSFLARTTHELSDAPTAPRSERGDRSEISDRGERDHRDYRDRRDRYDRSHRDSRDHSDRDHRDSRDPSRSSRSHGGNSRDRFRERPHDRYRSGSDRGDRRLRDSEYSHSSSHSSRRSRSPRGSRSRSHRDKTPDLENIVPIDQRPRRKGLFDVKPAGYENVTSEMAKMSGVFPLPGAPRPVNYSKLQGLANQLPVSGASDGFQMRNNFNRNNSANYNNNPSELLNNNSNGGFINLNNTVTITALNASNSRTAKRVIVTGFVPSDIAQEEVASFFSEYLSHIELDNPIEAGQALIVKAHINNKLDSIVVEFISSEIATIMVALDGIKLGYGDSGPSLSISRPEDYITPEDPETHEVTEGEVSSVIPDSSTKISVSNIPSFLGKDHILDLLTAFGPLSGFKLLQDTDGLSLGVAFCQFQDASVTDTVCEGLNGMELAENSLVVRRASVGTITQSASITAGNIFGIASRANQAVDEAKSSRVLLLLNMVTPEELIDEDDYLDIRDDVEDECAKFGRVMVVKIPRPESDMARASKGGTKDLKDVSSVGKIFVKFETKEACEAAAKALAGRKFSDRTVLTTFYSEQSFDLDAF</sequence>
<evidence type="ECO:0000256" key="3">
    <source>
        <dbReference type="ARBA" id="ARBA00023187"/>
    </source>
</evidence>
<keyword evidence="8" id="KW-1185">Reference proteome</keyword>
<dbReference type="SMART" id="SM00360">
    <property type="entry name" value="RRM"/>
    <property type="match status" value="2"/>
</dbReference>
<name>A0A1E3PHP5_9ASCO</name>
<dbReference type="InterPro" id="IPR012677">
    <property type="entry name" value="Nucleotide-bd_a/b_plait_sf"/>
</dbReference>
<dbReference type="GO" id="GO:0008380">
    <property type="term" value="P:RNA splicing"/>
    <property type="evidence" value="ECO:0007669"/>
    <property type="project" value="UniProtKB-KW"/>
</dbReference>
<dbReference type="CDD" id="cd12232">
    <property type="entry name" value="RRM3_U2AF65"/>
    <property type="match status" value="1"/>
</dbReference>
<dbReference type="Gene3D" id="3.30.70.330">
    <property type="match status" value="3"/>
</dbReference>
<keyword evidence="3" id="KW-0508">mRNA splicing</keyword>
<dbReference type="InterPro" id="IPR000504">
    <property type="entry name" value="RRM_dom"/>
</dbReference>
<feature type="domain" description="RRM" evidence="6">
    <location>
        <begin position="374"/>
        <end position="451"/>
    </location>
</feature>
<dbReference type="Proteomes" id="UP000095009">
    <property type="component" value="Unassembled WGS sequence"/>
</dbReference>
<dbReference type="SMART" id="SM00361">
    <property type="entry name" value="RRM_1"/>
    <property type="match status" value="1"/>
</dbReference>
<gene>
    <name evidence="7" type="ORF">NADFUDRAFT_52716</name>
</gene>
<dbReference type="GO" id="GO:0003723">
    <property type="term" value="F:RNA binding"/>
    <property type="evidence" value="ECO:0007669"/>
    <property type="project" value="UniProtKB-UniRule"/>
</dbReference>
<dbReference type="STRING" id="857566.A0A1E3PHP5"/>
<evidence type="ECO:0000256" key="5">
    <source>
        <dbReference type="SAM" id="MobiDB-lite"/>
    </source>
</evidence>
<evidence type="ECO:0000313" key="7">
    <source>
        <dbReference type="EMBL" id="ODQ64387.1"/>
    </source>
</evidence>
<feature type="compositionally biased region" description="Basic and acidic residues" evidence="5">
    <location>
        <begin position="24"/>
        <end position="74"/>
    </location>
</feature>
<dbReference type="AlphaFoldDB" id="A0A1E3PHP5"/>
<dbReference type="Pfam" id="PF00076">
    <property type="entry name" value="RRM_1"/>
    <property type="match status" value="1"/>
</dbReference>
<evidence type="ECO:0000256" key="4">
    <source>
        <dbReference type="PROSITE-ProRule" id="PRU00176"/>
    </source>
</evidence>
<dbReference type="EMBL" id="KV454412">
    <property type="protein sequence ID" value="ODQ64387.1"/>
    <property type="molecule type" value="Genomic_DNA"/>
</dbReference>
<dbReference type="PANTHER" id="PTHR23139">
    <property type="entry name" value="RNA-BINDING PROTEIN"/>
    <property type="match status" value="1"/>
</dbReference>
<keyword evidence="1" id="KW-0507">mRNA processing</keyword>
<dbReference type="InterPro" id="IPR035979">
    <property type="entry name" value="RBD_domain_sf"/>
</dbReference>
<protein>
    <recommendedName>
        <fullName evidence="6">RRM domain-containing protein</fullName>
    </recommendedName>
</protein>
<dbReference type="SUPFAM" id="SSF54928">
    <property type="entry name" value="RNA-binding domain, RBD"/>
    <property type="match status" value="1"/>
</dbReference>
<accession>A0A1E3PHP5</accession>
<feature type="region of interest" description="Disordered" evidence="5">
    <location>
        <begin position="1"/>
        <end position="147"/>
    </location>
</feature>
<dbReference type="OrthoDB" id="10266058at2759"/>
<dbReference type="GO" id="GO:0006397">
    <property type="term" value="P:mRNA processing"/>
    <property type="evidence" value="ECO:0007669"/>
    <property type="project" value="UniProtKB-KW"/>
</dbReference>
<feature type="domain" description="RRM" evidence="6">
    <location>
        <begin position="483"/>
        <end position="585"/>
    </location>
</feature>
<evidence type="ECO:0000259" key="6">
    <source>
        <dbReference type="PROSITE" id="PS50102"/>
    </source>
</evidence>
<feature type="compositionally biased region" description="Basic residues" evidence="5">
    <location>
        <begin position="118"/>
        <end position="134"/>
    </location>
</feature>
<keyword evidence="2 4" id="KW-0694">RNA-binding</keyword>
<dbReference type="InterPro" id="IPR003954">
    <property type="entry name" value="RRM_euk-type"/>
</dbReference>
<dbReference type="FunFam" id="3.30.70.330:FF:000097">
    <property type="entry name" value="U2 snRNP auxiliary factor large subunit"/>
    <property type="match status" value="1"/>
</dbReference>
<organism evidence="7 8">
    <name type="scientific">Nadsonia fulvescens var. elongata DSM 6958</name>
    <dbReference type="NCBI Taxonomy" id="857566"/>
    <lineage>
        <taxon>Eukaryota</taxon>
        <taxon>Fungi</taxon>
        <taxon>Dikarya</taxon>
        <taxon>Ascomycota</taxon>
        <taxon>Saccharomycotina</taxon>
        <taxon>Dipodascomycetes</taxon>
        <taxon>Dipodascales</taxon>
        <taxon>Dipodascales incertae sedis</taxon>
        <taxon>Nadsonia</taxon>
    </lineage>
</organism>
<evidence type="ECO:0000313" key="8">
    <source>
        <dbReference type="Proteomes" id="UP000095009"/>
    </source>
</evidence>
<reference evidence="7 8" key="1">
    <citation type="journal article" date="2016" name="Proc. Natl. Acad. Sci. U.S.A.">
        <title>Comparative genomics of biotechnologically important yeasts.</title>
        <authorList>
            <person name="Riley R."/>
            <person name="Haridas S."/>
            <person name="Wolfe K.H."/>
            <person name="Lopes M.R."/>
            <person name="Hittinger C.T."/>
            <person name="Goeker M."/>
            <person name="Salamov A.A."/>
            <person name="Wisecaver J.H."/>
            <person name="Long T.M."/>
            <person name="Calvey C.H."/>
            <person name="Aerts A.L."/>
            <person name="Barry K.W."/>
            <person name="Choi C."/>
            <person name="Clum A."/>
            <person name="Coughlan A.Y."/>
            <person name="Deshpande S."/>
            <person name="Douglass A.P."/>
            <person name="Hanson S.J."/>
            <person name="Klenk H.-P."/>
            <person name="LaButti K.M."/>
            <person name="Lapidus A."/>
            <person name="Lindquist E.A."/>
            <person name="Lipzen A.M."/>
            <person name="Meier-Kolthoff J.P."/>
            <person name="Ohm R.A."/>
            <person name="Otillar R.P."/>
            <person name="Pangilinan J.L."/>
            <person name="Peng Y."/>
            <person name="Rokas A."/>
            <person name="Rosa C.A."/>
            <person name="Scheuner C."/>
            <person name="Sibirny A.A."/>
            <person name="Slot J.C."/>
            <person name="Stielow J.B."/>
            <person name="Sun H."/>
            <person name="Kurtzman C.P."/>
            <person name="Blackwell M."/>
            <person name="Grigoriev I.V."/>
            <person name="Jeffries T.W."/>
        </authorList>
    </citation>
    <scope>NUCLEOTIDE SEQUENCE [LARGE SCALE GENOMIC DNA]</scope>
    <source>
        <strain evidence="7 8">DSM 6958</strain>
    </source>
</reference>
<feature type="compositionally biased region" description="Basic and acidic residues" evidence="5">
    <location>
        <begin position="82"/>
        <end position="111"/>
    </location>
</feature>
<dbReference type="PROSITE" id="PS50102">
    <property type="entry name" value="RRM"/>
    <property type="match status" value="2"/>
</dbReference>
<evidence type="ECO:0000256" key="1">
    <source>
        <dbReference type="ARBA" id="ARBA00022664"/>
    </source>
</evidence>
<evidence type="ECO:0000256" key="2">
    <source>
        <dbReference type="ARBA" id="ARBA00022884"/>
    </source>
</evidence>